<dbReference type="InterPro" id="IPR014757">
    <property type="entry name" value="Tscrpt_reg_IclR_C"/>
</dbReference>
<dbReference type="PROSITE" id="PS51077">
    <property type="entry name" value="HTH_ICLR"/>
    <property type="match status" value="1"/>
</dbReference>
<accession>A0A2N5H8H1</accession>
<evidence type="ECO:0000256" key="3">
    <source>
        <dbReference type="ARBA" id="ARBA00023163"/>
    </source>
</evidence>
<dbReference type="SMART" id="SM00346">
    <property type="entry name" value="HTH_ICLR"/>
    <property type="match status" value="1"/>
</dbReference>
<dbReference type="SUPFAM" id="SSF55781">
    <property type="entry name" value="GAF domain-like"/>
    <property type="match status" value="1"/>
</dbReference>
<keyword evidence="3" id="KW-0804">Transcription</keyword>
<feature type="domain" description="IclR-ED" evidence="5">
    <location>
        <begin position="74"/>
        <end position="256"/>
    </location>
</feature>
<dbReference type="PANTHER" id="PTHR30136:SF24">
    <property type="entry name" value="HTH-TYPE TRANSCRIPTIONAL REPRESSOR ALLR"/>
    <property type="match status" value="1"/>
</dbReference>
<dbReference type="GO" id="GO:0045892">
    <property type="term" value="P:negative regulation of DNA-templated transcription"/>
    <property type="evidence" value="ECO:0007669"/>
    <property type="project" value="TreeGrafter"/>
</dbReference>
<evidence type="ECO:0000259" key="5">
    <source>
        <dbReference type="PROSITE" id="PS51078"/>
    </source>
</evidence>
<evidence type="ECO:0000259" key="4">
    <source>
        <dbReference type="PROSITE" id="PS51077"/>
    </source>
</evidence>
<keyword evidence="7" id="KW-1185">Reference proteome</keyword>
<feature type="domain" description="HTH iclR-type" evidence="4">
    <location>
        <begin position="11"/>
        <end position="73"/>
    </location>
</feature>
<dbReference type="InterPro" id="IPR036388">
    <property type="entry name" value="WH-like_DNA-bd_sf"/>
</dbReference>
<dbReference type="Gene3D" id="3.30.450.40">
    <property type="match status" value="1"/>
</dbReference>
<dbReference type="OrthoDB" id="9778379at2"/>
<comment type="caution">
    <text evidence="6">The sequence shown here is derived from an EMBL/GenBank/DDBJ whole genome shotgun (WGS) entry which is preliminary data.</text>
</comment>
<dbReference type="PROSITE" id="PS51078">
    <property type="entry name" value="ICLR_ED"/>
    <property type="match status" value="1"/>
</dbReference>
<dbReference type="Proteomes" id="UP000234950">
    <property type="component" value="Unassembled WGS sequence"/>
</dbReference>
<dbReference type="Pfam" id="PF01614">
    <property type="entry name" value="IclR_C"/>
    <property type="match status" value="1"/>
</dbReference>
<dbReference type="SUPFAM" id="SSF46785">
    <property type="entry name" value="Winged helix' DNA-binding domain"/>
    <property type="match status" value="1"/>
</dbReference>
<name>A0A2N5H8H1_9BACI</name>
<dbReference type="InterPro" id="IPR050707">
    <property type="entry name" value="HTH_MetabolicPath_Reg"/>
</dbReference>
<evidence type="ECO:0000313" key="6">
    <source>
        <dbReference type="EMBL" id="PLS01813.1"/>
    </source>
</evidence>
<dbReference type="Pfam" id="PF09339">
    <property type="entry name" value="HTH_IclR"/>
    <property type="match status" value="1"/>
</dbReference>
<dbReference type="AlphaFoldDB" id="A0A2N5H8H1"/>
<keyword evidence="1" id="KW-0805">Transcription regulation</keyword>
<evidence type="ECO:0000256" key="2">
    <source>
        <dbReference type="ARBA" id="ARBA00023125"/>
    </source>
</evidence>
<keyword evidence="2" id="KW-0238">DNA-binding</keyword>
<evidence type="ECO:0000256" key="1">
    <source>
        <dbReference type="ARBA" id="ARBA00023015"/>
    </source>
</evidence>
<reference evidence="6 7" key="1">
    <citation type="submission" date="2017-11" db="EMBL/GenBank/DDBJ databases">
        <title>Comparitive Functional Genomics of Dry Heat Resistant strains isolated from the Viking Spacecraft.</title>
        <authorList>
            <person name="Seuylemezian A."/>
            <person name="Cooper K."/>
            <person name="Vaishampayan P."/>
        </authorList>
    </citation>
    <scope>NUCLEOTIDE SEQUENCE [LARGE SCALE GENOMIC DNA]</scope>
    <source>
        <strain evidence="6 7">V32-6</strain>
    </source>
</reference>
<dbReference type="InterPro" id="IPR036390">
    <property type="entry name" value="WH_DNA-bd_sf"/>
</dbReference>
<sequence>MRYPAINSYQYSSFRNALRLLQLFSVEKPEIQLEDIAGKLEIGPSTAFRLVHTLMVEGFIVRDSASKSYRLAASVLAFGHTLLKKENLYHLSIEIIEKLAERTGETAHIAICKDEQVLYLLKIESTHPVHLLSHAGRKNPLHCTSTGQVLLAFQKDSLIERVIDRGLSSYTLKTITDSSKLKDLLHTIKMKGFAVSKEELHEGVVSIAAPVLNRKSHIMAAVSIAGPASRINDRTIPKLTKQVQQAADEVTKKMKSLF</sequence>
<dbReference type="RefSeq" id="WP_101650766.1">
    <property type="nucleotide sequence ID" value="NZ_PGVE01000088.1"/>
</dbReference>
<dbReference type="PANTHER" id="PTHR30136">
    <property type="entry name" value="HELIX-TURN-HELIX TRANSCRIPTIONAL REGULATOR, ICLR FAMILY"/>
    <property type="match status" value="1"/>
</dbReference>
<gene>
    <name evidence="6" type="ORF">CVD27_22955</name>
</gene>
<dbReference type="InterPro" id="IPR029016">
    <property type="entry name" value="GAF-like_dom_sf"/>
</dbReference>
<protein>
    <submittedName>
        <fullName evidence="6">IclR family transcriptional regulator</fullName>
    </submittedName>
</protein>
<dbReference type="GO" id="GO:0003677">
    <property type="term" value="F:DNA binding"/>
    <property type="evidence" value="ECO:0007669"/>
    <property type="project" value="UniProtKB-KW"/>
</dbReference>
<organism evidence="6 7">
    <name type="scientific">Neobacillus cucumis</name>
    <dbReference type="NCBI Taxonomy" id="1740721"/>
    <lineage>
        <taxon>Bacteria</taxon>
        <taxon>Bacillati</taxon>
        <taxon>Bacillota</taxon>
        <taxon>Bacilli</taxon>
        <taxon>Bacillales</taxon>
        <taxon>Bacillaceae</taxon>
        <taxon>Neobacillus</taxon>
    </lineage>
</organism>
<dbReference type="GO" id="GO:0003700">
    <property type="term" value="F:DNA-binding transcription factor activity"/>
    <property type="evidence" value="ECO:0007669"/>
    <property type="project" value="TreeGrafter"/>
</dbReference>
<dbReference type="Gene3D" id="1.10.10.10">
    <property type="entry name" value="Winged helix-like DNA-binding domain superfamily/Winged helix DNA-binding domain"/>
    <property type="match status" value="1"/>
</dbReference>
<dbReference type="InterPro" id="IPR005471">
    <property type="entry name" value="Tscrpt_reg_IclR_N"/>
</dbReference>
<evidence type="ECO:0000313" key="7">
    <source>
        <dbReference type="Proteomes" id="UP000234950"/>
    </source>
</evidence>
<dbReference type="EMBL" id="PGVE01000088">
    <property type="protein sequence ID" value="PLS01813.1"/>
    <property type="molecule type" value="Genomic_DNA"/>
</dbReference>
<proteinExistence type="predicted"/>